<name>A0A562PCV9_9HYPH</name>
<keyword evidence="6" id="KW-1185">Reference proteome</keyword>
<sequence>MMLVPGLITEPRIQDGWMLKTRGRPRYDQEDAGAAETFRGIGEKIQLNRDNAAPLWVQLRNQIEEAINTGVLAANSRIPSEQALCDFFGVSRPVVRAAIGSLSNGGRVIKMPRKGMFVAAPREHVDFMTSNLSVFGDLTAKGHFVSTRTFEFYRCPPSEKESSVFGIPETGSVVRIGRVYMTDGAPITLTHISLPGHKVPGLETVDIENRSVFQTIRERYGLTVLRAERWFTAAMPTLEEAERMGVAPTTPLISIESIAYDADGAALEYYQALYNSSVARIHMSIEQSSSTNG</sequence>
<dbReference type="GO" id="GO:0003700">
    <property type="term" value="F:DNA-binding transcription factor activity"/>
    <property type="evidence" value="ECO:0007669"/>
    <property type="project" value="InterPro"/>
</dbReference>
<evidence type="ECO:0000259" key="4">
    <source>
        <dbReference type="PROSITE" id="PS50949"/>
    </source>
</evidence>
<keyword evidence="1" id="KW-0805">Transcription regulation</keyword>
<dbReference type="SMART" id="SM00345">
    <property type="entry name" value="HTH_GNTR"/>
    <property type="match status" value="1"/>
</dbReference>
<dbReference type="InterPro" id="IPR011663">
    <property type="entry name" value="UTRA"/>
</dbReference>
<dbReference type="CDD" id="cd07377">
    <property type="entry name" value="WHTH_GntR"/>
    <property type="match status" value="1"/>
</dbReference>
<feature type="domain" description="HTH gntR-type" evidence="4">
    <location>
        <begin position="53"/>
        <end position="121"/>
    </location>
</feature>
<dbReference type="InterPro" id="IPR000524">
    <property type="entry name" value="Tscrpt_reg_HTH_GntR"/>
</dbReference>
<dbReference type="Gene3D" id="3.40.1410.10">
    <property type="entry name" value="Chorismate lyase-like"/>
    <property type="match status" value="1"/>
</dbReference>
<dbReference type="GO" id="GO:0003677">
    <property type="term" value="F:DNA binding"/>
    <property type="evidence" value="ECO:0007669"/>
    <property type="project" value="UniProtKB-KW"/>
</dbReference>
<dbReference type="GO" id="GO:0045892">
    <property type="term" value="P:negative regulation of DNA-templated transcription"/>
    <property type="evidence" value="ECO:0007669"/>
    <property type="project" value="TreeGrafter"/>
</dbReference>
<evidence type="ECO:0000313" key="6">
    <source>
        <dbReference type="Proteomes" id="UP000317122"/>
    </source>
</evidence>
<dbReference type="InterPro" id="IPR036390">
    <property type="entry name" value="WH_DNA-bd_sf"/>
</dbReference>
<dbReference type="InterPro" id="IPR036388">
    <property type="entry name" value="WH-like_DNA-bd_sf"/>
</dbReference>
<accession>A0A562PCV9</accession>
<organism evidence="5 6">
    <name type="scientific">Mesorhizobium tianshanense</name>
    <dbReference type="NCBI Taxonomy" id="39844"/>
    <lineage>
        <taxon>Bacteria</taxon>
        <taxon>Pseudomonadati</taxon>
        <taxon>Pseudomonadota</taxon>
        <taxon>Alphaproteobacteria</taxon>
        <taxon>Hyphomicrobiales</taxon>
        <taxon>Phyllobacteriaceae</taxon>
        <taxon>Mesorhizobium</taxon>
    </lineage>
</organism>
<gene>
    <name evidence="5" type="ORF">IQ26_00611</name>
</gene>
<evidence type="ECO:0000256" key="1">
    <source>
        <dbReference type="ARBA" id="ARBA00023015"/>
    </source>
</evidence>
<evidence type="ECO:0000256" key="3">
    <source>
        <dbReference type="ARBA" id="ARBA00023163"/>
    </source>
</evidence>
<dbReference type="SUPFAM" id="SSF64288">
    <property type="entry name" value="Chorismate lyase-like"/>
    <property type="match status" value="1"/>
</dbReference>
<protein>
    <submittedName>
        <fullName evidence="5">GntR family transcriptional regulator</fullName>
    </submittedName>
</protein>
<keyword evidence="2" id="KW-0238">DNA-binding</keyword>
<dbReference type="PANTHER" id="PTHR44846">
    <property type="entry name" value="MANNOSYL-D-GLYCERATE TRANSPORT/METABOLISM SYSTEM REPRESSOR MNGR-RELATED"/>
    <property type="match status" value="1"/>
</dbReference>
<reference evidence="5 6" key="1">
    <citation type="journal article" date="2015" name="Stand. Genomic Sci.">
        <title>Genomic Encyclopedia of Bacterial and Archaeal Type Strains, Phase III: the genomes of soil and plant-associated and newly described type strains.</title>
        <authorList>
            <person name="Whitman W.B."/>
            <person name="Woyke T."/>
            <person name="Klenk H.P."/>
            <person name="Zhou Y."/>
            <person name="Lilburn T.G."/>
            <person name="Beck B.J."/>
            <person name="De Vos P."/>
            <person name="Vandamme P."/>
            <person name="Eisen J.A."/>
            <person name="Garrity G."/>
            <person name="Hugenholtz P."/>
            <person name="Kyrpides N.C."/>
        </authorList>
    </citation>
    <scope>NUCLEOTIDE SEQUENCE [LARGE SCALE GENOMIC DNA]</scope>
    <source>
        <strain evidence="5 6">CGMCC 1.2546</strain>
    </source>
</reference>
<dbReference type="Proteomes" id="UP000317122">
    <property type="component" value="Unassembled WGS sequence"/>
</dbReference>
<dbReference type="SMART" id="SM00866">
    <property type="entry name" value="UTRA"/>
    <property type="match status" value="1"/>
</dbReference>
<dbReference type="InterPro" id="IPR050679">
    <property type="entry name" value="Bact_HTH_transcr_reg"/>
</dbReference>
<dbReference type="PRINTS" id="PR00035">
    <property type="entry name" value="HTHGNTR"/>
</dbReference>
<dbReference type="InterPro" id="IPR028978">
    <property type="entry name" value="Chorismate_lyase_/UTRA_dom_sf"/>
</dbReference>
<keyword evidence="3" id="KW-0804">Transcription</keyword>
<dbReference type="Gene3D" id="1.10.10.10">
    <property type="entry name" value="Winged helix-like DNA-binding domain superfamily/Winged helix DNA-binding domain"/>
    <property type="match status" value="1"/>
</dbReference>
<dbReference type="Pfam" id="PF07702">
    <property type="entry name" value="UTRA"/>
    <property type="match status" value="1"/>
</dbReference>
<proteinExistence type="predicted"/>
<dbReference type="PROSITE" id="PS50949">
    <property type="entry name" value="HTH_GNTR"/>
    <property type="match status" value="1"/>
</dbReference>
<dbReference type="SUPFAM" id="SSF46785">
    <property type="entry name" value="Winged helix' DNA-binding domain"/>
    <property type="match status" value="1"/>
</dbReference>
<evidence type="ECO:0000313" key="5">
    <source>
        <dbReference type="EMBL" id="TWI42238.1"/>
    </source>
</evidence>
<dbReference type="Pfam" id="PF00392">
    <property type="entry name" value="GntR"/>
    <property type="match status" value="1"/>
</dbReference>
<comment type="caution">
    <text evidence="5">The sequence shown here is derived from an EMBL/GenBank/DDBJ whole genome shotgun (WGS) entry which is preliminary data.</text>
</comment>
<dbReference type="EMBL" id="VLKT01000003">
    <property type="protein sequence ID" value="TWI42238.1"/>
    <property type="molecule type" value="Genomic_DNA"/>
</dbReference>
<dbReference type="AlphaFoldDB" id="A0A562PCV9"/>
<evidence type="ECO:0000256" key="2">
    <source>
        <dbReference type="ARBA" id="ARBA00023125"/>
    </source>
</evidence>
<dbReference type="PANTHER" id="PTHR44846:SF1">
    <property type="entry name" value="MANNOSYL-D-GLYCERATE TRANSPORT_METABOLISM SYSTEM REPRESSOR MNGR-RELATED"/>
    <property type="match status" value="1"/>
</dbReference>